<dbReference type="RefSeq" id="WP_150407403.1">
    <property type="nucleotide sequence ID" value="NZ_VXLC01000031.1"/>
</dbReference>
<gene>
    <name evidence="1" type="primary">casA</name>
    <name evidence="1" type="ORF">F3087_40120</name>
</gene>
<dbReference type="Pfam" id="PF09481">
    <property type="entry name" value="CRISPR_Cse1"/>
    <property type="match status" value="1"/>
</dbReference>
<sequence length="559" mass="60602">MSSLSAVTQESTASALSFNLVNEPWIPVLRNRKQTEVSLADAFRCADEIELAVADPLETVALVRQVLLPIYWRSGVAPADERKWAACWAAGRLFVDARDGAVAPSDERLRQYLRRFHSRFDLFGVEPFAQTPMLRTPGDDTRTAAALVLSTPSGNTVPLFGVRTDAEPPTLSPAKAVRAMLALQCWDTAGLKSGAVDDNSASAGKSYGNPVGPLGHFGVVVPLGTTLTRTLLLNTSIAGKGLDRSDIPPWEDACRTGVWTKRPAIGPIDVLTWQSRRVRLIPEYGENGPVVRRVVVTGGDRLAELPIEYEPHALSRVDTMTGRANPRREQLIRQSPGRALWRSLPGLLATEGPAADGVRSSKLLRELASRCKQRIVTQDAVIRLLAVGMAYGTMSAVVEDVASDEMSLPASAFVPDSPVQRAIVAMTVEAERLRRAMVALDSELRAAVAAKPRSHDLGDDVGENFMHQFTPLVTQVVGVLRRHPEAVRPALALWREQADALSHEFAAALIEAASPRAYLGISRPSATANRSYRHNLSTASWRFDRAVAEVLGASKDVSA</sequence>
<dbReference type="Proteomes" id="UP000323876">
    <property type="component" value="Unassembled WGS sequence"/>
</dbReference>
<accession>A0A5N0DXL4</accession>
<reference evidence="1 2" key="1">
    <citation type="submission" date="2019-09" db="EMBL/GenBank/DDBJ databases">
        <authorList>
            <person name="Wang X."/>
        </authorList>
    </citation>
    <scope>NUCLEOTIDE SEQUENCE [LARGE SCALE GENOMIC DNA]</scope>
    <source>
        <strain evidence="1 2">CICC 11023</strain>
    </source>
</reference>
<dbReference type="NCBIfam" id="TIGR02547">
    <property type="entry name" value="casA_cse1"/>
    <property type="match status" value="1"/>
</dbReference>
<proteinExistence type="predicted"/>
<dbReference type="EMBL" id="VXLC01000031">
    <property type="protein sequence ID" value="KAA8881878.1"/>
    <property type="molecule type" value="Genomic_DNA"/>
</dbReference>
<organism evidence="1 2">
    <name type="scientific">Nocardia colli</name>
    <dbReference type="NCBI Taxonomy" id="2545717"/>
    <lineage>
        <taxon>Bacteria</taxon>
        <taxon>Bacillati</taxon>
        <taxon>Actinomycetota</taxon>
        <taxon>Actinomycetes</taxon>
        <taxon>Mycobacteriales</taxon>
        <taxon>Nocardiaceae</taxon>
        <taxon>Nocardia</taxon>
    </lineage>
</organism>
<dbReference type="OrthoDB" id="3187690at2"/>
<evidence type="ECO:0000313" key="2">
    <source>
        <dbReference type="Proteomes" id="UP000323876"/>
    </source>
</evidence>
<dbReference type="Gene3D" id="1.10.132.100">
    <property type="match status" value="1"/>
</dbReference>
<comment type="caution">
    <text evidence="1">The sequence shown here is derived from an EMBL/GenBank/DDBJ whole genome shotgun (WGS) entry which is preliminary data.</text>
</comment>
<protein>
    <submittedName>
        <fullName evidence="1">Type I-E CRISPR-associated protein Cse1/CasA</fullName>
    </submittedName>
</protein>
<dbReference type="AlphaFoldDB" id="A0A5N0DXL4"/>
<keyword evidence="2" id="KW-1185">Reference proteome</keyword>
<name>A0A5N0DXL4_9NOCA</name>
<evidence type="ECO:0000313" key="1">
    <source>
        <dbReference type="EMBL" id="KAA8881878.1"/>
    </source>
</evidence>
<dbReference type="InterPro" id="IPR013381">
    <property type="entry name" value="CRISPR-assoc_prot_Cse1"/>
</dbReference>